<sequence length="43" mass="5024">RKRRTGPRKKFHRYTSTSKFNERSGEEGFVKCAESTVGITFRS</sequence>
<proteinExistence type="predicted"/>
<evidence type="ECO:0000313" key="2">
    <source>
        <dbReference type="WBParaSite" id="JU765_v2.g14347.t1"/>
    </source>
</evidence>
<accession>A0AC34QAU0</accession>
<reference evidence="2" key="1">
    <citation type="submission" date="2022-11" db="UniProtKB">
        <authorList>
            <consortium name="WormBaseParasite"/>
        </authorList>
    </citation>
    <scope>IDENTIFICATION</scope>
</reference>
<dbReference type="Proteomes" id="UP000887576">
    <property type="component" value="Unplaced"/>
</dbReference>
<dbReference type="WBParaSite" id="JU765_v2.g14347.t1">
    <property type="protein sequence ID" value="JU765_v2.g14347.t1"/>
    <property type="gene ID" value="JU765_v2.g14347"/>
</dbReference>
<evidence type="ECO:0000313" key="1">
    <source>
        <dbReference type="Proteomes" id="UP000887576"/>
    </source>
</evidence>
<organism evidence="1 2">
    <name type="scientific">Panagrolaimus sp. JU765</name>
    <dbReference type="NCBI Taxonomy" id="591449"/>
    <lineage>
        <taxon>Eukaryota</taxon>
        <taxon>Metazoa</taxon>
        <taxon>Ecdysozoa</taxon>
        <taxon>Nematoda</taxon>
        <taxon>Chromadorea</taxon>
        <taxon>Rhabditida</taxon>
        <taxon>Tylenchina</taxon>
        <taxon>Panagrolaimomorpha</taxon>
        <taxon>Panagrolaimoidea</taxon>
        <taxon>Panagrolaimidae</taxon>
        <taxon>Panagrolaimus</taxon>
    </lineage>
</organism>
<name>A0AC34QAU0_9BILA</name>
<protein>
    <submittedName>
        <fullName evidence="2">Ribosomal protein L32</fullName>
    </submittedName>
</protein>